<feature type="domain" description="DUF382" evidence="2">
    <location>
        <begin position="76"/>
        <end position="168"/>
    </location>
</feature>
<dbReference type="Pfam" id="PF04037">
    <property type="entry name" value="DUF382"/>
    <property type="match status" value="1"/>
</dbReference>
<dbReference type="OrthoDB" id="10260794at2759"/>
<organism evidence="3 4">
    <name type="scientific">Trichonephila clavata</name>
    <name type="common">Joro spider</name>
    <name type="synonym">Nephila clavata</name>
    <dbReference type="NCBI Taxonomy" id="2740835"/>
    <lineage>
        <taxon>Eukaryota</taxon>
        <taxon>Metazoa</taxon>
        <taxon>Ecdysozoa</taxon>
        <taxon>Arthropoda</taxon>
        <taxon>Chelicerata</taxon>
        <taxon>Arachnida</taxon>
        <taxon>Araneae</taxon>
        <taxon>Araneomorphae</taxon>
        <taxon>Entelegynae</taxon>
        <taxon>Araneoidea</taxon>
        <taxon>Nephilidae</taxon>
        <taxon>Trichonephila</taxon>
    </lineage>
</organism>
<reference evidence="3" key="1">
    <citation type="submission" date="2020-07" db="EMBL/GenBank/DDBJ databases">
        <title>Multicomponent nature underlies the extraordinary mechanical properties of spider dragline silk.</title>
        <authorList>
            <person name="Kono N."/>
            <person name="Nakamura H."/>
            <person name="Mori M."/>
            <person name="Yoshida Y."/>
            <person name="Ohtoshi R."/>
            <person name="Malay A.D."/>
            <person name="Moran D.A.P."/>
            <person name="Tomita M."/>
            <person name="Numata K."/>
            <person name="Arakawa K."/>
        </authorList>
    </citation>
    <scope>NUCLEOTIDE SEQUENCE</scope>
</reference>
<dbReference type="GO" id="GO:0005689">
    <property type="term" value="C:U12-type spliceosomal complex"/>
    <property type="evidence" value="ECO:0007669"/>
    <property type="project" value="TreeGrafter"/>
</dbReference>
<dbReference type="Proteomes" id="UP000887116">
    <property type="component" value="Unassembled WGS sequence"/>
</dbReference>
<dbReference type="PANTHER" id="PTHR12785">
    <property type="entry name" value="SPLICING FACTOR 3B"/>
    <property type="match status" value="1"/>
</dbReference>
<protein>
    <submittedName>
        <fullName evidence="3">Splicing factor 3B subunit 2</fullName>
    </submittedName>
</protein>
<accession>A0A8X6JC87</accession>
<sequence>MCEGKEETPVDVIRDKVKDDINPAILSKETLDLEDDKIEEERSTLFKRKLKKLSRKTVAELEQKVNCNTCDYILAFHHWCFKDKQDKQGIEKPSWKLLDFIKRVGIMKMGQALQERDDQKTMKAKMREKVRLKLRKKHRDYQNLGIVFLNGENRPKVTVYGGFDYEGKAPPVLCGTEERQRKEKRRRIPPPLSGQLPRESLGVKPEPRTERP</sequence>
<gene>
    <name evidence="3" type="primary">NCL1_35318</name>
    <name evidence="3" type="ORF">TNCT_426631</name>
</gene>
<keyword evidence="4" id="KW-1185">Reference proteome</keyword>
<proteinExistence type="predicted"/>
<dbReference type="EMBL" id="BMAO01027820">
    <property type="protein sequence ID" value="GFR19808.1"/>
    <property type="molecule type" value="Genomic_DNA"/>
</dbReference>
<feature type="region of interest" description="Disordered" evidence="1">
    <location>
        <begin position="171"/>
        <end position="212"/>
    </location>
</feature>
<name>A0A8X6JC87_TRICU</name>
<evidence type="ECO:0000313" key="4">
    <source>
        <dbReference type="Proteomes" id="UP000887116"/>
    </source>
</evidence>
<evidence type="ECO:0000256" key="1">
    <source>
        <dbReference type="SAM" id="MobiDB-lite"/>
    </source>
</evidence>
<evidence type="ECO:0000313" key="3">
    <source>
        <dbReference type="EMBL" id="GFR19808.1"/>
    </source>
</evidence>
<dbReference type="InterPro" id="IPR007180">
    <property type="entry name" value="DUF382"/>
</dbReference>
<dbReference type="PANTHER" id="PTHR12785:SF6">
    <property type="entry name" value="SPLICING FACTOR 3B SUBUNIT 2"/>
    <property type="match status" value="1"/>
</dbReference>
<dbReference type="AlphaFoldDB" id="A0A8X6JC87"/>
<evidence type="ECO:0000259" key="2">
    <source>
        <dbReference type="Pfam" id="PF04037"/>
    </source>
</evidence>
<comment type="caution">
    <text evidence="3">The sequence shown here is derived from an EMBL/GenBank/DDBJ whole genome shotgun (WGS) entry which is preliminary data.</text>
</comment>
<dbReference type="InterPro" id="IPR052584">
    <property type="entry name" value="U2_snRNP_Complex_Component"/>
</dbReference>